<evidence type="ECO:0000313" key="4">
    <source>
        <dbReference type="Proteomes" id="UP000471216"/>
    </source>
</evidence>
<comment type="caution">
    <text evidence="2">The sequence shown here is derived from an EMBL/GenBank/DDBJ whole genome shotgun (WGS) entry which is preliminary data.</text>
</comment>
<dbReference type="EMBL" id="WKMW01000011">
    <property type="protein sequence ID" value="MRY85053.1"/>
    <property type="molecule type" value="Genomic_DNA"/>
</dbReference>
<sequence length="92" mass="11059">MSGIMLRIDKGKSPVFTEIMSLLQAFPGLKECKRHYSVRLTEEDIFRFRNELDRIMQLLPHLSEKEWFDIPAYGTDEWANWMIDLHEKRCKK</sequence>
<evidence type="ECO:0000313" key="3">
    <source>
        <dbReference type="Proteomes" id="UP000450599"/>
    </source>
</evidence>
<accession>A0A6I2P1T8</accession>
<dbReference type="Proteomes" id="UP000471216">
    <property type="component" value="Unassembled WGS sequence"/>
</dbReference>
<gene>
    <name evidence="2" type="ORF">GKD54_11185</name>
    <name evidence="1" type="ORF">GKD58_12450</name>
</gene>
<dbReference type="Proteomes" id="UP000450599">
    <property type="component" value="Unassembled WGS sequence"/>
</dbReference>
<name>A0A6I2P1T8_PARDI</name>
<proteinExistence type="predicted"/>
<evidence type="ECO:0000313" key="1">
    <source>
        <dbReference type="EMBL" id="MRY85053.1"/>
    </source>
</evidence>
<reference evidence="3 4" key="1">
    <citation type="journal article" date="2019" name="Nat. Med.">
        <title>A library of human gut bacterial isolates paired with longitudinal multiomics data enables mechanistic microbiome research.</title>
        <authorList>
            <person name="Poyet M."/>
            <person name="Groussin M."/>
            <person name="Gibbons S.M."/>
            <person name="Avila-Pacheco J."/>
            <person name="Jiang X."/>
            <person name="Kearney S.M."/>
            <person name="Perrotta A.R."/>
            <person name="Berdy B."/>
            <person name="Zhao S."/>
            <person name="Lieberman T.D."/>
            <person name="Swanson P.K."/>
            <person name="Smith M."/>
            <person name="Roesemann S."/>
            <person name="Alexander J.E."/>
            <person name="Rich S.A."/>
            <person name="Livny J."/>
            <person name="Vlamakis H."/>
            <person name="Clish C."/>
            <person name="Bullock K."/>
            <person name="Deik A."/>
            <person name="Scott J."/>
            <person name="Pierce K.A."/>
            <person name="Xavier R.J."/>
            <person name="Alm E.J."/>
        </authorList>
    </citation>
    <scope>NUCLEOTIDE SEQUENCE [LARGE SCALE GENOMIC DNA]</scope>
    <source>
        <strain evidence="2 4">BIOML-A10</strain>
        <strain evidence="1 3">BIOML-A11</strain>
    </source>
</reference>
<protein>
    <submittedName>
        <fullName evidence="2">Uncharacterized protein</fullName>
    </submittedName>
</protein>
<dbReference type="EMBL" id="WKMX01000010">
    <property type="protein sequence ID" value="MRZ06779.1"/>
    <property type="molecule type" value="Genomic_DNA"/>
</dbReference>
<evidence type="ECO:0000313" key="2">
    <source>
        <dbReference type="EMBL" id="MRZ06779.1"/>
    </source>
</evidence>
<dbReference type="AlphaFoldDB" id="A0A6I2P1T8"/>
<organism evidence="2 4">
    <name type="scientific">Parabacteroides distasonis</name>
    <dbReference type="NCBI Taxonomy" id="823"/>
    <lineage>
        <taxon>Bacteria</taxon>
        <taxon>Pseudomonadati</taxon>
        <taxon>Bacteroidota</taxon>
        <taxon>Bacteroidia</taxon>
        <taxon>Bacteroidales</taxon>
        <taxon>Tannerellaceae</taxon>
        <taxon>Parabacteroides</taxon>
    </lineage>
</organism>